<dbReference type="RefSeq" id="WP_172596369.1">
    <property type="nucleotide sequence ID" value="NZ_AP019367.1"/>
</dbReference>
<sequence>MTRGERLRAIGRFSPNGSDDWGVSSRSQGIAGRIRAVRITERWHAGGVVGVLAGLREGVVARIAPKRGEGRALLAGIVAGDRRELKAQGLSDVFSAAGLSHLVAVSGAHLAIAHALVEGLLLCAGVPCGPRRVLALGLSALFVLMCSCPASAVRAWVMLASSVAGKGAGRRGHAPSGLAIAGSLMCLSDPFCACDLGFQLSMLSVASLSLFGPYARATLNALIAPRTYREMRLTPRPLRPHMAKLGRSVRSSLAASLVCQLSTWAVVAVTFGRVSTVGPIASLAVGPLLSPLVLAGLVACLLAAVPVVGGLLLAVADGLACLVVALTRQFAALPFSSVAVVVPRWVELLPIIVALLLLALWPRPSRRVLARVSLGGLAVAIAIFVRLYVLVPASVTVLDVGQGDAILVRDGPHALLVDTGPGDAITDALARQHVLWLDAVIVTHLHDDHTGGIDDLAGLVPTGSLYVGEGVSGSLPEGLGRDADRLVGSGIGELCAGDEVRLGGFTMTCLWPREVTDGSENEDSVCLLLTYGEGGAGLRMLLTGDAESNVLDSIVSQVGDIDVLKVGHHGSRVSLDGGQAAVLRAEVAVASAGEGNSYGHPAPECVETLEGSGAWFLCTKDHGDVTLSPGERGVGVLCER</sequence>
<dbReference type="SUPFAM" id="SSF56281">
    <property type="entry name" value="Metallo-hydrolase/oxidoreductase"/>
    <property type="match status" value="1"/>
</dbReference>
<dbReference type="KEGG" id="pcat:Pcatena_07450"/>
<reference evidence="9" key="1">
    <citation type="submission" date="2018-11" db="EMBL/GenBank/DDBJ databases">
        <title>Comparative genomics of Parolsenella catena and Libanicoccus massiliensis: Reclassification of Libanicoccus massiliensis as Parolsenella massiliensis comb. nov.</title>
        <authorList>
            <person name="Sakamoto M."/>
            <person name="Ikeyama N."/>
            <person name="Murakami T."/>
            <person name="Mori H."/>
            <person name="Yuki M."/>
            <person name="Ohkuma M."/>
        </authorList>
    </citation>
    <scope>NUCLEOTIDE SEQUENCE [LARGE SCALE GENOMIC DNA]</scope>
    <source>
        <strain evidence="9">JCM 31932</strain>
    </source>
</reference>
<dbReference type="GO" id="GO:0005886">
    <property type="term" value="C:plasma membrane"/>
    <property type="evidence" value="ECO:0007669"/>
    <property type="project" value="UniProtKB-SubCell"/>
</dbReference>
<evidence type="ECO:0000256" key="5">
    <source>
        <dbReference type="ARBA" id="ARBA00023136"/>
    </source>
</evidence>
<dbReference type="Pfam" id="PF03772">
    <property type="entry name" value="Competence"/>
    <property type="match status" value="1"/>
</dbReference>
<feature type="transmembrane region" description="Helical" evidence="6">
    <location>
        <begin position="311"/>
        <end position="330"/>
    </location>
</feature>
<dbReference type="InterPro" id="IPR035681">
    <property type="entry name" value="ComA-like_MBL"/>
</dbReference>
<dbReference type="Proteomes" id="UP000273154">
    <property type="component" value="Chromosome"/>
</dbReference>
<evidence type="ECO:0000256" key="3">
    <source>
        <dbReference type="ARBA" id="ARBA00022692"/>
    </source>
</evidence>
<dbReference type="InterPro" id="IPR004477">
    <property type="entry name" value="ComEC_N"/>
</dbReference>
<dbReference type="PANTHER" id="PTHR30619:SF7">
    <property type="entry name" value="BETA-LACTAMASE DOMAIN PROTEIN"/>
    <property type="match status" value="1"/>
</dbReference>
<dbReference type="GeneID" id="88848872"/>
<dbReference type="InterPro" id="IPR001279">
    <property type="entry name" value="Metallo-B-lactamas"/>
</dbReference>
<keyword evidence="9" id="KW-1185">Reference proteome</keyword>
<organism evidence="8 9">
    <name type="scientific">Parolsenella catena</name>
    <dbReference type="NCBI Taxonomy" id="2003188"/>
    <lineage>
        <taxon>Bacteria</taxon>
        <taxon>Bacillati</taxon>
        <taxon>Actinomycetota</taxon>
        <taxon>Coriobacteriia</taxon>
        <taxon>Coriobacteriales</taxon>
        <taxon>Atopobiaceae</taxon>
        <taxon>Parolsenella</taxon>
    </lineage>
</organism>
<keyword evidence="4 6" id="KW-1133">Transmembrane helix</keyword>
<accession>A0A3G9JXK4</accession>
<evidence type="ECO:0000256" key="6">
    <source>
        <dbReference type="SAM" id="Phobius"/>
    </source>
</evidence>
<dbReference type="SMART" id="SM00849">
    <property type="entry name" value="Lactamase_B"/>
    <property type="match status" value="1"/>
</dbReference>
<feature type="transmembrane region" description="Helical" evidence="6">
    <location>
        <begin position="342"/>
        <end position="361"/>
    </location>
</feature>
<keyword evidence="5 6" id="KW-0472">Membrane</keyword>
<dbReference type="CDD" id="cd07731">
    <property type="entry name" value="ComA-like_MBL-fold"/>
    <property type="match status" value="1"/>
</dbReference>
<feature type="transmembrane region" description="Helical" evidence="6">
    <location>
        <begin position="249"/>
        <end position="274"/>
    </location>
</feature>
<dbReference type="EMBL" id="AP019367">
    <property type="protein sequence ID" value="BBH50158.1"/>
    <property type="molecule type" value="Genomic_DNA"/>
</dbReference>
<comment type="subcellular location">
    <subcellularLocation>
        <location evidence="1">Cell membrane</location>
        <topology evidence="1">Multi-pass membrane protein</topology>
    </subcellularLocation>
</comment>
<name>A0A3G9JXK4_9ACTN</name>
<feature type="transmembrane region" description="Helical" evidence="6">
    <location>
        <begin position="93"/>
        <end position="113"/>
    </location>
</feature>
<keyword evidence="2" id="KW-1003">Cell membrane</keyword>
<proteinExistence type="predicted"/>
<evidence type="ECO:0000313" key="9">
    <source>
        <dbReference type="Proteomes" id="UP000273154"/>
    </source>
</evidence>
<dbReference type="PANTHER" id="PTHR30619">
    <property type="entry name" value="DNA INTERNALIZATION/COMPETENCE PROTEIN COMEC/REC2"/>
    <property type="match status" value="1"/>
</dbReference>
<dbReference type="NCBIfam" id="TIGR00360">
    <property type="entry name" value="ComEC_N-term"/>
    <property type="match status" value="1"/>
</dbReference>
<dbReference type="Gene3D" id="3.60.15.10">
    <property type="entry name" value="Ribonuclease Z/Hydroxyacylglutathione hydrolase-like"/>
    <property type="match status" value="1"/>
</dbReference>
<dbReference type="InterPro" id="IPR052159">
    <property type="entry name" value="Competence_DNA_uptake"/>
</dbReference>
<protein>
    <recommendedName>
        <fullName evidence="7">Metallo-beta-lactamase domain-containing protein</fullName>
    </recommendedName>
</protein>
<gene>
    <name evidence="8" type="ORF">Pcatena_07450</name>
</gene>
<evidence type="ECO:0000256" key="1">
    <source>
        <dbReference type="ARBA" id="ARBA00004651"/>
    </source>
</evidence>
<dbReference type="AlphaFoldDB" id="A0A3G9JXK4"/>
<feature type="transmembrane region" description="Helical" evidence="6">
    <location>
        <begin position="133"/>
        <end position="157"/>
    </location>
</feature>
<keyword evidence="3 6" id="KW-0812">Transmembrane</keyword>
<dbReference type="Pfam" id="PF00753">
    <property type="entry name" value="Lactamase_B"/>
    <property type="match status" value="1"/>
</dbReference>
<feature type="transmembrane region" description="Helical" evidence="6">
    <location>
        <begin position="280"/>
        <end position="304"/>
    </location>
</feature>
<evidence type="ECO:0000256" key="2">
    <source>
        <dbReference type="ARBA" id="ARBA00022475"/>
    </source>
</evidence>
<evidence type="ECO:0000256" key="4">
    <source>
        <dbReference type="ARBA" id="ARBA00022989"/>
    </source>
</evidence>
<feature type="domain" description="Metallo-beta-lactamase" evidence="7">
    <location>
        <begin position="402"/>
        <end position="594"/>
    </location>
</feature>
<dbReference type="InterPro" id="IPR036866">
    <property type="entry name" value="RibonucZ/Hydroxyglut_hydro"/>
</dbReference>
<evidence type="ECO:0000313" key="8">
    <source>
        <dbReference type="EMBL" id="BBH50158.1"/>
    </source>
</evidence>
<feature type="transmembrane region" description="Helical" evidence="6">
    <location>
        <begin position="368"/>
        <end position="389"/>
    </location>
</feature>
<evidence type="ECO:0000259" key="7">
    <source>
        <dbReference type="SMART" id="SM00849"/>
    </source>
</evidence>